<evidence type="ECO:0000259" key="5">
    <source>
        <dbReference type="PROSITE" id="PS50112"/>
    </source>
</evidence>
<dbReference type="Pfam" id="PF09084">
    <property type="entry name" value="NMT1"/>
    <property type="match status" value="1"/>
</dbReference>
<dbReference type="CDD" id="cd01949">
    <property type="entry name" value="GGDEF"/>
    <property type="match status" value="1"/>
</dbReference>
<feature type="domain" description="GGDEF" evidence="7">
    <location>
        <begin position="544"/>
        <end position="677"/>
    </location>
</feature>
<dbReference type="InterPro" id="IPR000160">
    <property type="entry name" value="GGDEF_dom"/>
</dbReference>
<dbReference type="EC" id="2.7.7.65" evidence="1"/>
<dbReference type="PROSITE" id="PS50887">
    <property type="entry name" value="GGDEF"/>
    <property type="match status" value="1"/>
</dbReference>
<dbReference type="PANTHER" id="PTHR45138">
    <property type="entry name" value="REGULATORY COMPONENTS OF SENSORY TRANSDUCTION SYSTEM"/>
    <property type="match status" value="1"/>
</dbReference>
<feature type="domain" description="PAC" evidence="6">
    <location>
        <begin position="439"/>
        <end position="491"/>
    </location>
</feature>
<dbReference type="SUPFAM" id="SSF55073">
    <property type="entry name" value="Nucleotide cyclase"/>
    <property type="match status" value="1"/>
</dbReference>
<dbReference type="InterPro" id="IPR013767">
    <property type="entry name" value="PAS_fold"/>
</dbReference>
<dbReference type="Pfam" id="PF00990">
    <property type="entry name" value="GGDEF"/>
    <property type="match status" value="1"/>
</dbReference>
<dbReference type="SUPFAM" id="SSF53850">
    <property type="entry name" value="Periplasmic binding protein-like II"/>
    <property type="match status" value="1"/>
</dbReference>
<sequence>MRHQVLILFAFFCAPLWALEQVNLQLNWKHQFQFAGYYAAIEKGYFRDAGYEVTLIEAGAEHDPIAAVLKGNALFGVGASELALHRARGEPVVALAAILQHSPLVLLANSKVANNVHALSGRRIMLMPHETELYAYLKREGITRYRAVPHSFEPDDLISGKVEGISGYSTDEPFLLDKVGFNYAMFTPRSSGIDFYGDTLFTTEKAIQANPKGVGAFRAAAIKGCEYAMVHPEEIADLILARYSKRHEKDHLMFEAIEMQRLMQPLLVEIGHMSEGRWLQIAQSYVELGMLPADNKITGLIYEDRPQKLPIWVLPLMAIGVLLIIVAGLIAIYFGRLNRRLATEVAARHEMELVAQRSEERYRMLAEQSSDVIWTLDLATKCFTYVSPSVERLRGFTAEEVMAETMENSLTQESLVKVNAILASSLERLAKGDDSARYATVEIEQPHKNGGIVSAEVVTTLLLDEAGKPYAVHGITRDISERRTAQLRLHEINEQLRFKLDEIEKLQAALQEQAIRDALTGCFNRRYFDETLERELSRARREGYPLALLMLDLDHFKQINDTYGHQAGDEALKMLVETLSPDVRQDDVFCRYGGEEFAVLMPRMPLAIAADRAERWRQMIADICFKFGNFDLRFTASIGVASYPEHGKVPDELTQFADLALYMAKHEGRNRVVVYEETPPD</sequence>
<dbReference type="GO" id="GO:0005886">
    <property type="term" value="C:plasma membrane"/>
    <property type="evidence" value="ECO:0007669"/>
    <property type="project" value="TreeGrafter"/>
</dbReference>
<dbReference type="NCBIfam" id="TIGR00229">
    <property type="entry name" value="sensory_box"/>
    <property type="match status" value="1"/>
</dbReference>
<dbReference type="PROSITE" id="PS50112">
    <property type="entry name" value="PAS"/>
    <property type="match status" value="1"/>
</dbReference>
<evidence type="ECO:0000259" key="6">
    <source>
        <dbReference type="PROSITE" id="PS50113"/>
    </source>
</evidence>
<keyword evidence="4" id="KW-0472">Membrane</keyword>
<protein>
    <recommendedName>
        <fullName evidence="1">diguanylate cyclase</fullName>
        <ecNumber evidence="1">2.7.7.65</ecNumber>
    </recommendedName>
</protein>
<dbReference type="InterPro" id="IPR000014">
    <property type="entry name" value="PAS"/>
</dbReference>
<dbReference type="InterPro" id="IPR050469">
    <property type="entry name" value="Diguanylate_Cyclase"/>
</dbReference>
<comment type="catalytic activity">
    <reaction evidence="2">
        <text>2 GTP = 3',3'-c-di-GMP + 2 diphosphate</text>
        <dbReference type="Rhea" id="RHEA:24898"/>
        <dbReference type="ChEBI" id="CHEBI:33019"/>
        <dbReference type="ChEBI" id="CHEBI:37565"/>
        <dbReference type="ChEBI" id="CHEBI:58805"/>
        <dbReference type="EC" id="2.7.7.65"/>
    </reaction>
</comment>
<name>A0A935MVL5_9RHOO</name>
<evidence type="ECO:0000259" key="7">
    <source>
        <dbReference type="PROSITE" id="PS50887"/>
    </source>
</evidence>
<keyword evidence="4" id="KW-1133">Transmembrane helix</keyword>
<dbReference type="InterPro" id="IPR000700">
    <property type="entry name" value="PAS-assoc_C"/>
</dbReference>
<keyword evidence="3" id="KW-0175">Coiled coil</keyword>
<dbReference type="PROSITE" id="PS50113">
    <property type="entry name" value="PAC"/>
    <property type="match status" value="1"/>
</dbReference>
<dbReference type="InterPro" id="IPR035965">
    <property type="entry name" value="PAS-like_dom_sf"/>
</dbReference>
<dbReference type="GO" id="GO:0006355">
    <property type="term" value="P:regulation of DNA-templated transcription"/>
    <property type="evidence" value="ECO:0007669"/>
    <property type="project" value="InterPro"/>
</dbReference>
<evidence type="ECO:0000256" key="1">
    <source>
        <dbReference type="ARBA" id="ARBA00012528"/>
    </source>
</evidence>
<dbReference type="InterPro" id="IPR015168">
    <property type="entry name" value="SsuA/THI5"/>
</dbReference>
<evidence type="ECO:0000313" key="8">
    <source>
        <dbReference type="EMBL" id="MBK7414827.1"/>
    </source>
</evidence>
<evidence type="ECO:0000256" key="3">
    <source>
        <dbReference type="SAM" id="Coils"/>
    </source>
</evidence>
<dbReference type="NCBIfam" id="TIGR00254">
    <property type="entry name" value="GGDEF"/>
    <property type="match status" value="1"/>
</dbReference>
<organism evidence="8 9">
    <name type="scientific">Candidatus Dechloromonas phosphorivorans</name>
    <dbReference type="NCBI Taxonomy" id="2899244"/>
    <lineage>
        <taxon>Bacteria</taxon>
        <taxon>Pseudomonadati</taxon>
        <taxon>Pseudomonadota</taxon>
        <taxon>Betaproteobacteria</taxon>
        <taxon>Rhodocyclales</taxon>
        <taxon>Azonexaceae</taxon>
        <taxon>Dechloromonas</taxon>
    </lineage>
</organism>
<dbReference type="InterPro" id="IPR001610">
    <property type="entry name" value="PAC"/>
</dbReference>
<evidence type="ECO:0000313" key="9">
    <source>
        <dbReference type="Proteomes" id="UP000739411"/>
    </source>
</evidence>
<dbReference type="GO" id="GO:0043709">
    <property type="term" value="P:cell adhesion involved in single-species biofilm formation"/>
    <property type="evidence" value="ECO:0007669"/>
    <property type="project" value="TreeGrafter"/>
</dbReference>
<feature type="domain" description="PAS" evidence="5">
    <location>
        <begin position="358"/>
        <end position="429"/>
    </location>
</feature>
<dbReference type="EMBL" id="JADJMS010000013">
    <property type="protein sequence ID" value="MBK7414827.1"/>
    <property type="molecule type" value="Genomic_DNA"/>
</dbReference>
<dbReference type="Gene3D" id="3.30.450.20">
    <property type="entry name" value="PAS domain"/>
    <property type="match status" value="1"/>
</dbReference>
<dbReference type="SMART" id="SM00267">
    <property type="entry name" value="GGDEF"/>
    <property type="match status" value="1"/>
</dbReference>
<dbReference type="Pfam" id="PF00989">
    <property type="entry name" value="PAS"/>
    <property type="match status" value="1"/>
</dbReference>
<dbReference type="Gene3D" id="3.40.190.10">
    <property type="entry name" value="Periplasmic binding protein-like II"/>
    <property type="match status" value="2"/>
</dbReference>
<comment type="caution">
    <text evidence="8">The sequence shown here is derived from an EMBL/GenBank/DDBJ whole genome shotgun (WGS) entry which is preliminary data.</text>
</comment>
<reference evidence="8 9" key="1">
    <citation type="submission" date="2020-10" db="EMBL/GenBank/DDBJ databases">
        <title>Connecting structure to function with the recovery of over 1000 high-quality activated sludge metagenome-assembled genomes encoding full-length rRNA genes using long-read sequencing.</title>
        <authorList>
            <person name="Singleton C.M."/>
            <person name="Petriglieri F."/>
            <person name="Kristensen J.M."/>
            <person name="Kirkegaard R.H."/>
            <person name="Michaelsen T.Y."/>
            <person name="Andersen M.H."/>
            <person name="Karst S.M."/>
            <person name="Dueholm M.S."/>
            <person name="Nielsen P.H."/>
            <person name="Albertsen M."/>
        </authorList>
    </citation>
    <scope>NUCLEOTIDE SEQUENCE [LARGE SCALE GENOMIC DNA]</scope>
    <source>
        <strain evidence="8">EsbW_18-Q3-R4-48_BATAC.463</strain>
    </source>
</reference>
<proteinExistence type="predicted"/>
<dbReference type="GO" id="GO:1902201">
    <property type="term" value="P:negative regulation of bacterial-type flagellum-dependent cell motility"/>
    <property type="evidence" value="ECO:0007669"/>
    <property type="project" value="TreeGrafter"/>
</dbReference>
<dbReference type="InterPro" id="IPR043128">
    <property type="entry name" value="Rev_trsase/Diguanyl_cyclase"/>
</dbReference>
<dbReference type="SUPFAM" id="SSF55785">
    <property type="entry name" value="PYP-like sensor domain (PAS domain)"/>
    <property type="match status" value="1"/>
</dbReference>
<dbReference type="CDD" id="cd00130">
    <property type="entry name" value="PAS"/>
    <property type="match status" value="1"/>
</dbReference>
<dbReference type="Gene3D" id="3.30.70.270">
    <property type="match status" value="1"/>
</dbReference>
<dbReference type="AlphaFoldDB" id="A0A935MVL5"/>
<evidence type="ECO:0000256" key="2">
    <source>
        <dbReference type="ARBA" id="ARBA00034247"/>
    </source>
</evidence>
<evidence type="ECO:0000256" key="4">
    <source>
        <dbReference type="SAM" id="Phobius"/>
    </source>
</evidence>
<dbReference type="PANTHER" id="PTHR45138:SF9">
    <property type="entry name" value="DIGUANYLATE CYCLASE DGCM-RELATED"/>
    <property type="match status" value="1"/>
</dbReference>
<dbReference type="SMART" id="SM00086">
    <property type="entry name" value="PAC"/>
    <property type="match status" value="1"/>
</dbReference>
<dbReference type="InterPro" id="IPR029787">
    <property type="entry name" value="Nucleotide_cyclase"/>
</dbReference>
<feature type="coiled-coil region" evidence="3">
    <location>
        <begin position="489"/>
        <end position="516"/>
    </location>
</feature>
<gene>
    <name evidence="8" type="ORF">IPJ38_06625</name>
</gene>
<accession>A0A935MVL5</accession>
<dbReference type="FunFam" id="3.30.70.270:FF:000001">
    <property type="entry name" value="Diguanylate cyclase domain protein"/>
    <property type="match status" value="1"/>
</dbReference>
<dbReference type="GO" id="GO:0052621">
    <property type="term" value="F:diguanylate cyclase activity"/>
    <property type="evidence" value="ECO:0007669"/>
    <property type="project" value="UniProtKB-EC"/>
</dbReference>
<feature type="transmembrane region" description="Helical" evidence="4">
    <location>
        <begin position="312"/>
        <end position="334"/>
    </location>
</feature>
<dbReference type="Proteomes" id="UP000739411">
    <property type="component" value="Unassembled WGS sequence"/>
</dbReference>
<dbReference type="SMART" id="SM00091">
    <property type="entry name" value="PAS"/>
    <property type="match status" value="1"/>
</dbReference>
<keyword evidence="4" id="KW-0812">Transmembrane</keyword>